<sequence>MVRLTTALFRVPVIKFRKGGGSQAGRPPSAPAAAPASAAPAAAPAPVQSQQTVTMSTISDIELPPRYRRAPLTQEEIDHINGGGIEEKGTATAEVKPGTLVFNMPKKVVMHCRKPTRKFIKPPPCGCDVCKFK</sequence>
<comment type="similarity">
    <text evidence="3">Belongs to the alpha-ketoglutarate dehydrogenase component 4 family.</text>
</comment>
<dbReference type="GeneID" id="106115679"/>
<organism evidence="5">
    <name type="scientific">Papilio xuthus</name>
    <name type="common">Asian swallowtail butterfly</name>
    <dbReference type="NCBI Taxonomy" id="66420"/>
    <lineage>
        <taxon>Eukaryota</taxon>
        <taxon>Metazoa</taxon>
        <taxon>Ecdysozoa</taxon>
        <taxon>Arthropoda</taxon>
        <taxon>Hexapoda</taxon>
        <taxon>Insecta</taxon>
        <taxon>Pterygota</taxon>
        <taxon>Neoptera</taxon>
        <taxon>Endopterygota</taxon>
        <taxon>Lepidoptera</taxon>
        <taxon>Glossata</taxon>
        <taxon>Ditrysia</taxon>
        <taxon>Papilionoidea</taxon>
        <taxon>Papilionidae</taxon>
        <taxon>Papilioninae</taxon>
        <taxon>Papilio</taxon>
    </lineage>
</organism>
<evidence type="ECO:0000256" key="4">
    <source>
        <dbReference type="SAM" id="MobiDB-lite"/>
    </source>
</evidence>
<feature type="compositionally biased region" description="Low complexity" evidence="4">
    <location>
        <begin position="31"/>
        <end position="46"/>
    </location>
</feature>
<comment type="subcellular location">
    <subcellularLocation>
        <location evidence="1">Mitochondrion</location>
    </subcellularLocation>
</comment>
<dbReference type="GO" id="GO:0005739">
    <property type="term" value="C:mitochondrion"/>
    <property type="evidence" value="ECO:0007669"/>
    <property type="project" value="UniProtKB-SubCell"/>
</dbReference>
<feature type="compositionally biased region" description="Polar residues" evidence="4">
    <location>
        <begin position="47"/>
        <end position="57"/>
    </location>
</feature>
<dbReference type="Pfam" id="PF10937">
    <property type="entry name" value="Kgd4-YMR31"/>
    <property type="match status" value="1"/>
</dbReference>
<keyword evidence="2" id="KW-0496">Mitochondrion</keyword>
<reference evidence="5" key="1">
    <citation type="submission" date="2025-08" db="UniProtKB">
        <authorList>
            <consortium name="RefSeq"/>
        </authorList>
    </citation>
    <scope>IDENTIFICATION</scope>
</reference>
<name>A0AAJ6Z3D7_PAPXU</name>
<evidence type="ECO:0000256" key="1">
    <source>
        <dbReference type="ARBA" id="ARBA00004173"/>
    </source>
</evidence>
<proteinExistence type="inferred from homology"/>
<dbReference type="KEGG" id="pxu:106115679"/>
<evidence type="ECO:0000313" key="5">
    <source>
        <dbReference type="RefSeq" id="XP_013164589.1"/>
    </source>
</evidence>
<evidence type="ECO:0000256" key="2">
    <source>
        <dbReference type="ARBA" id="ARBA00023128"/>
    </source>
</evidence>
<feature type="region of interest" description="Disordered" evidence="4">
    <location>
        <begin position="18"/>
        <end position="57"/>
    </location>
</feature>
<dbReference type="InterPro" id="IPR020373">
    <property type="entry name" value="Kgd4/YMR-31"/>
</dbReference>
<protein>
    <submittedName>
        <fullName evidence="5">Uncharacterized protein LOC106115679</fullName>
    </submittedName>
</protein>
<gene>
    <name evidence="5" type="primary">LOC106115679</name>
</gene>
<evidence type="ECO:0000256" key="3">
    <source>
        <dbReference type="ARBA" id="ARBA00043970"/>
    </source>
</evidence>
<dbReference type="AlphaFoldDB" id="A0AAJ6Z3D7"/>
<dbReference type="Proteomes" id="UP000694872">
    <property type="component" value="Unplaced"/>
</dbReference>
<dbReference type="RefSeq" id="XP_013164589.1">
    <property type="nucleotide sequence ID" value="XM_013309135.1"/>
</dbReference>
<accession>A0AAJ6Z3D7</accession>
<dbReference type="GO" id="GO:0006103">
    <property type="term" value="P:2-oxoglutarate metabolic process"/>
    <property type="evidence" value="ECO:0007669"/>
    <property type="project" value="InterPro"/>
</dbReference>